<dbReference type="OrthoDB" id="10267474at2759"/>
<accession>A0A183ITN6</accession>
<proteinExistence type="inferred from homology"/>
<dbReference type="WBParaSite" id="SBAD_0000724801-mRNA-1">
    <property type="protein sequence ID" value="SBAD_0000724801-mRNA-1"/>
    <property type="gene ID" value="SBAD_0000724801"/>
</dbReference>
<protein>
    <submittedName>
        <fullName evidence="5">Prefoldin subunit</fullName>
    </submittedName>
</protein>
<dbReference type="AlphaFoldDB" id="A0A183ITN6"/>
<dbReference type="InterPro" id="IPR004127">
    <property type="entry name" value="Prefoldin_subunit_alpha"/>
</dbReference>
<dbReference type="InterPro" id="IPR011599">
    <property type="entry name" value="PFD_alpha_archaea"/>
</dbReference>
<dbReference type="PANTHER" id="PTHR12674">
    <property type="entry name" value="PREFOLDIN SUBUNIT 5"/>
    <property type="match status" value="1"/>
</dbReference>
<dbReference type="GO" id="GO:1990115">
    <property type="term" value="P:RNA polymerase III assembly"/>
    <property type="evidence" value="ECO:0007669"/>
    <property type="project" value="TreeGrafter"/>
</dbReference>
<dbReference type="EMBL" id="UZAM01010212">
    <property type="protein sequence ID" value="VDP11382.1"/>
    <property type="molecule type" value="Genomic_DNA"/>
</dbReference>
<evidence type="ECO:0000256" key="2">
    <source>
        <dbReference type="ARBA" id="ARBA00011695"/>
    </source>
</evidence>
<dbReference type="GO" id="GO:1990114">
    <property type="term" value="P:RNA polymerase II core complex assembly"/>
    <property type="evidence" value="ECO:0007669"/>
    <property type="project" value="TreeGrafter"/>
</dbReference>
<dbReference type="Gene3D" id="1.10.287.370">
    <property type="match status" value="1"/>
</dbReference>
<name>A0A183ITN6_9BILA</name>
<evidence type="ECO:0000313" key="3">
    <source>
        <dbReference type="EMBL" id="VDP11382.1"/>
    </source>
</evidence>
<dbReference type="Pfam" id="PF02996">
    <property type="entry name" value="Prefoldin"/>
    <property type="match status" value="1"/>
</dbReference>
<sequence>MATPSSSPKAPVINVNDLAIPDLTSIQKQVDTELEFFIESVQQLKEVQQKFSISYESLNTINPKNKGKELLIPLTSSMYVPAVLSDVSSVVINIGTGYYAEMSVDKAQSYFKRKVADMNVQIEKIQGIITEKRKLKSVEDSSFGLFSTKDLVPIENLQRLKRSRELQSLLNSDRLRCIISLIVSAKDPAECVQTFMEDYEFQAFAALCLNIANPEVNLDWTTECVQRFREMDDDWMQVVWTKLMEKFCDDSD</sequence>
<dbReference type="CDD" id="cd23157">
    <property type="entry name" value="Prefoldin_5"/>
    <property type="match status" value="1"/>
</dbReference>
<dbReference type="PANTHER" id="PTHR12674:SF2">
    <property type="entry name" value="PREFOLDIN SUBUNIT 5"/>
    <property type="match status" value="1"/>
</dbReference>
<reference evidence="3 4" key="2">
    <citation type="submission" date="2018-11" db="EMBL/GenBank/DDBJ databases">
        <authorList>
            <consortium name="Pathogen Informatics"/>
        </authorList>
    </citation>
    <scope>NUCLEOTIDE SEQUENCE [LARGE SCALE GENOMIC DNA]</scope>
</reference>
<dbReference type="SUPFAM" id="SSF46579">
    <property type="entry name" value="Prefoldin"/>
    <property type="match status" value="1"/>
</dbReference>
<dbReference type="GO" id="GO:0016272">
    <property type="term" value="C:prefoldin complex"/>
    <property type="evidence" value="ECO:0007669"/>
    <property type="project" value="InterPro"/>
</dbReference>
<comment type="subunit">
    <text evidence="2">Heterohexamer of two PFD-alpha type and four PFD-beta type subunits.</text>
</comment>
<reference evidence="5" key="1">
    <citation type="submission" date="2016-06" db="UniProtKB">
        <authorList>
            <consortium name="WormBaseParasite"/>
        </authorList>
    </citation>
    <scope>IDENTIFICATION</scope>
</reference>
<dbReference type="GO" id="GO:0005737">
    <property type="term" value="C:cytoplasm"/>
    <property type="evidence" value="ECO:0007669"/>
    <property type="project" value="TreeGrafter"/>
</dbReference>
<dbReference type="Proteomes" id="UP000270296">
    <property type="component" value="Unassembled WGS sequence"/>
</dbReference>
<dbReference type="InterPro" id="IPR009053">
    <property type="entry name" value="Prefoldin"/>
</dbReference>
<dbReference type="GO" id="GO:1990113">
    <property type="term" value="P:RNA polymerase I assembly"/>
    <property type="evidence" value="ECO:0007669"/>
    <property type="project" value="TreeGrafter"/>
</dbReference>
<evidence type="ECO:0000313" key="5">
    <source>
        <dbReference type="WBParaSite" id="SBAD_0000724801-mRNA-1"/>
    </source>
</evidence>
<dbReference type="GO" id="GO:0051082">
    <property type="term" value="F:unfolded protein binding"/>
    <property type="evidence" value="ECO:0007669"/>
    <property type="project" value="InterPro"/>
</dbReference>
<evidence type="ECO:0000256" key="1">
    <source>
        <dbReference type="ARBA" id="ARBA00010048"/>
    </source>
</evidence>
<comment type="similarity">
    <text evidence="1">Belongs to the prefoldin subunit alpha family.</text>
</comment>
<evidence type="ECO:0000313" key="4">
    <source>
        <dbReference type="Proteomes" id="UP000270296"/>
    </source>
</evidence>
<gene>
    <name evidence="3" type="ORF">SBAD_LOCUS6983</name>
</gene>
<organism evidence="5">
    <name type="scientific">Soboliphyme baturini</name>
    <dbReference type="NCBI Taxonomy" id="241478"/>
    <lineage>
        <taxon>Eukaryota</taxon>
        <taxon>Metazoa</taxon>
        <taxon>Ecdysozoa</taxon>
        <taxon>Nematoda</taxon>
        <taxon>Enoplea</taxon>
        <taxon>Dorylaimia</taxon>
        <taxon>Dioctophymatida</taxon>
        <taxon>Dioctophymatoidea</taxon>
        <taxon>Soboliphymatidae</taxon>
        <taxon>Soboliphyme</taxon>
    </lineage>
</organism>
<dbReference type="GO" id="GO:0006457">
    <property type="term" value="P:protein folding"/>
    <property type="evidence" value="ECO:0007669"/>
    <property type="project" value="InterPro"/>
</dbReference>
<keyword evidence="4" id="KW-1185">Reference proteome</keyword>
<dbReference type="NCBIfam" id="TIGR00293">
    <property type="entry name" value="prefoldin subunit alpha"/>
    <property type="match status" value="1"/>
</dbReference>